<name>A0A6T6CBZ6_9RHOD</name>
<dbReference type="InterPro" id="IPR001849">
    <property type="entry name" value="PH_domain"/>
</dbReference>
<feature type="compositionally biased region" description="Basic and acidic residues" evidence="1">
    <location>
        <begin position="16"/>
        <end position="27"/>
    </location>
</feature>
<dbReference type="EMBL" id="HBGH01014290">
    <property type="protein sequence ID" value="CAD9235827.1"/>
    <property type="molecule type" value="Transcribed_RNA"/>
</dbReference>
<sequence length="450" mass="50610">MCDTQRALSAGVPEQRGSKADEERNDRSIDELTTELFNAISIARTLKTSLRNGKIEERSAQCALLAESMNALHSLVEEASQLLNLTPAIQQPQDLHQAVNELRCSGRESYPLFSSKIDEIEAELRSREGNPGQETLCLMSADMRAIQLQLSKGRGISQSGLRRSDANRLVSTTNLMMKEVEQKALETTNNSDTQLDNPRGFQDALADLQAKMRTLEMTPDTTRTLQRLGRAMRDGQDSIDLRHSQHTPAFRFSSLRISDPTAAENSEIVTGVCVSPVTRSMRKRFSRNRKSLSRGDMTPRSTLRLKSGSAGRYEMLHQGADTRRESDEARLSSTLWLRKRFPRKRWRRFYATIVPHGALGAALCLFRFDRVGSVLLKRAHLIGLRGVRVSKFGAAEVDSMRRPMFSVFVAGRRSPYVFATHSEASGRRWMDRVVEASQTLRDQKLVDSVP</sequence>
<dbReference type="SUPFAM" id="SSF50729">
    <property type="entry name" value="PH domain-like"/>
    <property type="match status" value="1"/>
</dbReference>
<reference evidence="4" key="1">
    <citation type="submission" date="2021-01" db="EMBL/GenBank/DDBJ databases">
        <authorList>
            <person name="Corre E."/>
            <person name="Pelletier E."/>
            <person name="Niang G."/>
            <person name="Scheremetjew M."/>
            <person name="Finn R."/>
            <person name="Kale V."/>
            <person name="Holt S."/>
            <person name="Cochrane G."/>
            <person name="Meng A."/>
            <person name="Brown T."/>
            <person name="Cohen L."/>
        </authorList>
    </citation>
    <scope>NUCLEOTIDE SEQUENCE</scope>
    <source>
        <strain evidence="4">SAG 36.94</strain>
    </source>
</reference>
<proteinExistence type="predicted"/>
<gene>
    <name evidence="3" type="ORF">CCAE0312_LOCUS7918</name>
    <name evidence="4" type="ORF">CCAE0312_LOCUS7919</name>
</gene>
<feature type="domain" description="PH" evidence="2">
    <location>
        <begin position="328"/>
        <end position="438"/>
    </location>
</feature>
<evidence type="ECO:0000259" key="2">
    <source>
        <dbReference type="PROSITE" id="PS50003"/>
    </source>
</evidence>
<organism evidence="4">
    <name type="scientific">Compsopogon caeruleus</name>
    <dbReference type="NCBI Taxonomy" id="31354"/>
    <lineage>
        <taxon>Eukaryota</taxon>
        <taxon>Rhodophyta</taxon>
        <taxon>Compsopogonophyceae</taxon>
        <taxon>Compsopogonales</taxon>
        <taxon>Compsopogonaceae</taxon>
        <taxon>Compsopogon</taxon>
    </lineage>
</organism>
<accession>A0A6T6CBZ6</accession>
<dbReference type="EMBL" id="HBGH01014289">
    <property type="protein sequence ID" value="CAD9235826.1"/>
    <property type="molecule type" value="Transcribed_RNA"/>
</dbReference>
<protein>
    <recommendedName>
        <fullName evidence="2">PH domain-containing protein</fullName>
    </recommendedName>
</protein>
<feature type="region of interest" description="Disordered" evidence="1">
    <location>
        <begin position="1"/>
        <end position="27"/>
    </location>
</feature>
<evidence type="ECO:0000313" key="3">
    <source>
        <dbReference type="EMBL" id="CAD9235826.1"/>
    </source>
</evidence>
<evidence type="ECO:0000313" key="4">
    <source>
        <dbReference type="EMBL" id="CAD9235827.1"/>
    </source>
</evidence>
<dbReference type="SMART" id="SM00233">
    <property type="entry name" value="PH"/>
    <property type="match status" value="1"/>
</dbReference>
<dbReference type="AlphaFoldDB" id="A0A6T6CBZ6"/>
<evidence type="ECO:0000256" key="1">
    <source>
        <dbReference type="SAM" id="MobiDB-lite"/>
    </source>
</evidence>
<dbReference type="PROSITE" id="PS50003">
    <property type="entry name" value="PH_DOMAIN"/>
    <property type="match status" value="1"/>
</dbReference>